<sequence>MGKVVGCVSAKGEWGIGDSKSQIDIVASSDLCRWANIRLASNWWKDVCRLGELARGAGDDWCRAVMAKRIGNGGTTKFWLDVWLGLRPLCVVFPRLFLISTQQDLTILDVGGWEEEVWVWNLQWRRTFFAWEEALIEELNVFLREARLTKEEDGWVCNVGADDNYKVKEGYVFLCQNFLPPTDMLEPVCAAITYKTKSPPQGCDQYGGWLKLCLVSDRIRVGSSFIFKMQEGYGGVECCI</sequence>
<protein>
    <recommendedName>
        <fullName evidence="3">Reverse transcriptase zinc-binding domain-containing protein</fullName>
    </recommendedName>
</protein>
<dbReference type="EMBL" id="DF973408">
    <property type="protein sequence ID" value="GAU29809.1"/>
    <property type="molecule type" value="Genomic_DNA"/>
</dbReference>
<evidence type="ECO:0000313" key="1">
    <source>
        <dbReference type="EMBL" id="GAU29809.1"/>
    </source>
</evidence>
<reference evidence="2" key="1">
    <citation type="journal article" date="2017" name="Front. Plant Sci.">
        <title>Climate Clever Clovers: New Paradigm to Reduce the Environmental Footprint of Ruminants by Breeding Low Methanogenic Forages Utilizing Haplotype Variation.</title>
        <authorList>
            <person name="Kaur P."/>
            <person name="Appels R."/>
            <person name="Bayer P.E."/>
            <person name="Keeble-Gagnere G."/>
            <person name="Wang J."/>
            <person name="Hirakawa H."/>
            <person name="Shirasawa K."/>
            <person name="Vercoe P."/>
            <person name="Stefanova K."/>
            <person name="Durmic Z."/>
            <person name="Nichols P."/>
            <person name="Revell C."/>
            <person name="Isobe S.N."/>
            <person name="Edwards D."/>
            <person name="Erskine W."/>
        </authorList>
    </citation>
    <scope>NUCLEOTIDE SEQUENCE [LARGE SCALE GENOMIC DNA]</scope>
    <source>
        <strain evidence="2">cv. Daliak</strain>
    </source>
</reference>
<keyword evidence="2" id="KW-1185">Reference proteome</keyword>
<dbReference type="PANTHER" id="PTHR36617">
    <property type="entry name" value="PROTEIN, PUTATIVE-RELATED"/>
    <property type="match status" value="1"/>
</dbReference>
<evidence type="ECO:0000313" key="2">
    <source>
        <dbReference type="Proteomes" id="UP000242715"/>
    </source>
</evidence>
<evidence type="ECO:0008006" key="3">
    <source>
        <dbReference type="Google" id="ProtNLM"/>
    </source>
</evidence>
<proteinExistence type="predicted"/>
<dbReference type="PANTHER" id="PTHR36617:SF15">
    <property type="entry name" value="REVERSE TRANSCRIPTASE ZINC-BINDING DOMAIN-CONTAINING PROTEIN"/>
    <property type="match status" value="1"/>
</dbReference>
<dbReference type="OrthoDB" id="1002578at2759"/>
<gene>
    <name evidence="1" type="ORF">TSUD_223550</name>
</gene>
<organism evidence="1 2">
    <name type="scientific">Trifolium subterraneum</name>
    <name type="common">Subterranean clover</name>
    <dbReference type="NCBI Taxonomy" id="3900"/>
    <lineage>
        <taxon>Eukaryota</taxon>
        <taxon>Viridiplantae</taxon>
        <taxon>Streptophyta</taxon>
        <taxon>Embryophyta</taxon>
        <taxon>Tracheophyta</taxon>
        <taxon>Spermatophyta</taxon>
        <taxon>Magnoliopsida</taxon>
        <taxon>eudicotyledons</taxon>
        <taxon>Gunneridae</taxon>
        <taxon>Pentapetalae</taxon>
        <taxon>rosids</taxon>
        <taxon>fabids</taxon>
        <taxon>Fabales</taxon>
        <taxon>Fabaceae</taxon>
        <taxon>Papilionoideae</taxon>
        <taxon>50 kb inversion clade</taxon>
        <taxon>NPAAA clade</taxon>
        <taxon>Hologalegina</taxon>
        <taxon>IRL clade</taxon>
        <taxon>Trifolieae</taxon>
        <taxon>Trifolium</taxon>
    </lineage>
</organism>
<name>A0A2Z6NDN3_TRISU</name>
<accession>A0A2Z6NDN3</accession>
<dbReference type="Proteomes" id="UP000242715">
    <property type="component" value="Unassembled WGS sequence"/>
</dbReference>
<dbReference type="AlphaFoldDB" id="A0A2Z6NDN3"/>